<accession>A0A3S1D2F8</accession>
<sequence>METTHSIFQPQAINHIQPEIWRKVTRLFIRKIIAELAHEGILHPELQSEKNGWGNYLLRSGKHDVIYRFSARVLRLNHWCVNPDSIEKIAGGDTAAPEAISFITDLNDQIGIAPEALPDYMEEVAGTLYGSAYIHTHNTLSAEYLATADYQEIERSMTGHPRFITNNGRVGFDMTDYRQYAPEAAVPLSLIWIAGHKSHAEFTAIEGLHWEQFIRQELSTSDYDAFRSVLTGKGLDPDQYFFMPVHPWQWYNKLLNVFAPDIAGNRLVCLGYSEDKYLPQQSIRTFFNSSNPARCYVKTALGILNMGYVRILSPYFMRTTPAINEWVYDIAEKDPYLQENGFRVLRELAAVGYTNQYYEAALQGDSPYKKMLASLWRESPVSRLRPGQRIMTMAALLHTDTNGYALLPALIRTSGLSASAWIQQYLHCYLRPLLHCFYQYQLVFMPHGENIVLVLENHVPVNAIMKDIGEEVTLMDTAVTLPALAQRIQVDVPASFRTKPMFTQLFDGIFRFIAAILVEENVLGEQEFWQLVGACVREYQEQHPALAHRFTQDDLFAEVIAPDALNKMQILNSRKLRDRANPFDVPSIGEVQNPITAYRNK</sequence>
<feature type="domain" description="Aerobactin siderophore biosynthesis IucA/IucC N-terminal" evidence="2">
    <location>
        <begin position="149"/>
        <end position="398"/>
    </location>
</feature>
<dbReference type="Gene3D" id="6.10.250.3370">
    <property type="match status" value="1"/>
</dbReference>
<evidence type="ECO:0000313" key="5">
    <source>
        <dbReference type="Proteomes" id="UP000281028"/>
    </source>
</evidence>
<gene>
    <name evidence="4" type="ORF">ECE50_015860</name>
</gene>
<dbReference type="PANTHER" id="PTHR34384:SF6">
    <property type="entry name" value="STAPHYLOFERRIN B SYNTHASE"/>
    <property type="match status" value="1"/>
</dbReference>
<dbReference type="Gene3D" id="3.30.310.280">
    <property type="match status" value="1"/>
</dbReference>
<dbReference type="PANTHER" id="PTHR34384">
    <property type="entry name" value="L-2,3-DIAMINOPROPANOATE--CITRATE LIGASE"/>
    <property type="match status" value="1"/>
</dbReference>
<dbReference type="GO" id="GO:0016881">
    <property type="term" value="F:acid-amino acid ligase activity"/>
    <property type="evidence" value="ECO:0007669"/>
    <property type="project" value="UniProtKB-ARBA"/>
</dbReference>
<feature type="domain" description="Aerobactin siderophore biosynthesis IucA/IucC-like C-terminal" evidence="3">
    <location>
        <begin position="419"/>
        <end position="576"/>
    </location>
</feature>
<evidence type="ECO:0000256" key="1">
    <source>
        <dbReference type="ARBA" id="ARBA00004924"/>
    </source>
</evidence>
<organism evidence="4 5">
    <name type="scientific">Chitinophaga solisilvae</name>
    <dbReference type="NCBI Taxonomy" id="1233460"/>
    <lineage>
        <taxon>Bacteria</taxon>
        <taxon>Pseudomonadati</taxon>
        <taxon>Bacteroidota</taxon>
        <taxon>Chitinophagia</taxon>
        <taxon>Chitinophagales</taxon>
        <taxon>Chitinophagaceae</taxon>
        <taxon>Chitinophaga</taxon>
    </lineage>
</organism>
<dbReference type="Pfam" id="PF04183">
    <property type="entry name" value="IucA_IucC"/>
    <property type="match status" value="1"/>
</dbReference>
<comment type="caution">
    <text evidence="4">The sequence shown here is derived from an EMBL/GenBank/DDBJ whole genome shotgun (WGS) entry which is preliminary data.</text>
</comment>
<dbReference type="OrthoDB" id="495728at2"/>
<dbReference type="InterPro" id="IPR037455">
    <property type="entry name" value="LucA/IucC-like"/>
</dbReference>
<dbReference type="GO" id="GO:0019290">
    <property type="term" value="P:siderophore biosynthetic process"/>
    <property type="evidence" value="ECO:0007669"/>
    <property type="project" value="InterPro"/>
</dbReference>
<evidence type="ECO:0000259" key="3">
    <source>
        <dbReference type="Pfam" id="PF06276"/>
    </source>
</evidence>
<dbReference type="InterPro" id="IPR007310">
    <property type="entry name" value="Aerobactin_biosyn_IucA/IucC_N"/>
</dbReference>
<dbReference type="Gene3D" id="1.10.510.40">
    <property type="match status" value="1"/>
</dbReference>
<dbReference type="AlphaFoldDB" id="A0A3S1D2F8"/>
<keyword evidence="5" id="KW-1185">Reference proteome</keyword>
<protein>
    <submittedName>
        <fullName evidence="4">IucA/IucC family siderophore biosynthesis protein</fullName>
    </submittedName>
</protein>
<evidence type="ECO:0000259" key="2">
    <source>
        <dbReference type="Pfam" id="PF04183"/>
    </source>
</evidence>
<name>A0A3S1D2F8_9BACT</name>
<reference evidence="4" key="1">
    <citation type="submission" date="2020-05" db="EMBL/GenBank/DDBJ databases">
        <title>Chitinophaga laudate sp. nov., isolated from a tropical peat swamp.</title>
        <authorList>
            <person name="Goh C.B.S."/>
            <person name="Lee M.S."/>
            <person name="Parimannan S."/>
            <person name="Pasbakhsh P."/>
            <person name="Yule C.M."/>
            <person name="Rajandas H."/>
            <person name="Loke S."/>
            <person name="Croft L."/>
            <person name="Tan J.B.L."/>
        </authorList>
    </citation>
    <scope>NUCLEOTIDE SEQUENCE</scope>
    <source>
        <strain evidence="4">Mgbs1</strain>
    </source>
</reference>
<dbReference type="EMBL" id="RIAR02000001">
    <property type="protein sequence ID" value="NSL88316.1"/>
    <property type="molecule type" value="Genomic_DNA"/>
</dbReference>
<evidence type="ECO:0000313" key="4">
    <source>
        <dbReference type="EMBL" id="NSL88316.1"/>
    </source>
</evidence>
<dbReference type="Proteomes" id="UP000281028">
    <property type="component" value="Unassembled WGS sequence"/>
</dbReference>
<dbReference type="InterPro" id="IPR022770">
    <property type="entry name" value="IucA/IucC-like_C"/>
</dbReference>
<proteinExistence type="predicted"/>
<comment type="pathway">
    <text evidence="1">Siderophore biosynthesis.</text>
</comment>
<dbReference type="Pfam" id="PF06276">
    <property type="entry name" value="FhuF"/>
    <property type="match status" value="1"/>
</dbReference>